<evidence type="ECO:0000313" key="2">
    <source>
        <dbReference type="Proteomes" id="UP000198963"/>
    </source>
</evidence>
<dbReference type="AlphaFoldDB" id="A0A1H1LSN3"/>
<accession>A0A1H1LSN3</accession>
<dbReference type="CDD" id="cd07820">
    <property type="entry name" value="SRPBCC_3"/>
    <property type="match status" value="1"/>
</dbReference>
<proteinExistence type="predicted"/>
<gene>
    <name evidence="1" type="ORF">SAMN04489797_0086</name>
</gene>
<dbReference type="InterPro" id="IPR023393">
    <property type="entry name" value="START-like_dom_sf"/>
</dbReference>
<dbReference type="RefSeq" id="WP_092443163.1">
    <property type="nucleotide sequence ID" value="NZ_JBLXFM010000004.1"/>
</dbReference>
<protein>
    <recommendedName>
        <fullName evidence="3">Ligand-binding SRPBCC domain-containing protein</fullName>
    </recommendedName>
</protein>
<dbReference type="Gene3D" id="3.30.530.20">
    <property type="match status" value="1"/>
</dbReference>
<sequence>MAIIEIKTIIQAEINMCFDLARNIDFHKDSLAHSNEKAVAGKTSGVIALGESVTWEATHFGVKQQLTSKITAFKRPYYFVDEMISGAFKSFKHEHIFEVQTDEQSKKSYTLMTDVFEFESPLGILGKFVNFLFLKRYMKNLLTTRNAYLKTAAEKLAI</sequence>
<organism evidence="1 2">
    <name type="scientific">Winogradskyella sediminis</name>
    <dbReference type="NCBI Taxonomy" id="1382466"/>
    <lineage>
        <taxon>Bacteria</taxon>
        <taxon>Pseudomonadati</taxon>
        <taxon>Bacteroidota</taxon>
        <taxon>Flavobacteriia</taxon>
        <taxon>Flavobacteriales</taxon>
        <taxon>Flavobacteriaceae</taxon>
        <taxon>Winogradskyella</taxon>
    </lineage>
</organism>
<evidence type="ECO:0008006" key="3">
    <source>
        <dbReference type="Google" id="ProtNLM"/>
    </source>
</evidence>
<keyword evidence="2" id="KW-1185">Reference proteome</keyword>
<dbReference type="EMBL" id="LT629774">
    <property type="protein sequence ID" value="SDR77541.1"/>
    <property type="molecule type" value="Genomic_DNA"/>
</dbReference>
<dbReference type="STRING" id="1249933.SAMN04489797_0086"/>
<evidence type="ECO:0000313" key="1">
    <source>
        <dbReference type="EMBL" id="SDR77541.1"/>
    </source>
</evidence>
<dbReference type="SUPFAM" id="SSF55961">
    <property type="entry name" value="Bet v1-like"/>
    <property type="match status" value="1"/>
</dbReference>
<dbReference type="Proteomes" id="UP000198963">
    <property type="component" value="Chromosome I"/>
</dbReference>
<reference evidence="1 2" key="1">
    <citation type="submission" date="2016-10" db="EMBL/GenBank/DDBJ databases">
        <authorList>
            <person name="Varghese N."/>
            <person name="Submissions S."/>
        </authorList>
    </citation>
    <scope>NUCLEOTIDE SEQUENCE [LARGE SCALE GENOMIC DNA]</scope>
    <source>
        <strain evidence="1 2">RHA_55</strain>
    </source>
</reference>
<name>A0A1H1LSN3_9FLAO</name>